<sequence>MDQTKKYYTDENTVRLTAFSVIVVAVVSLFFKWPFLLLLLVFDFIIRALGQSFSPLALFSKSIANILKLKKRSIFAAPKRFAAALGAVFTVLVFLLMINGFYDEAFITGFLLIILASLESLFKICVGCYIYQFVVVPIQNKIK</sequence>
<dbReference type="Proteomes" id="UP000199203">
    <property type="component" value="Unassembled WGS sequence"/>
</dbReference>
<dbReference type="InterPro" id="IPR025508">
    <property type="entry name" value="DUF4395"/>
</dbReference>
<dbReference type="Pfam" id="PF14340">
    <property type="entry name" value="DUF4395"/>
    <property type="match status" value="1"/>
</dbReference>
<dbReference type="AlphaFoldDB" id="A0A1G7N3G1"/>
<evidence type="ECO:0000259" key="2">
    <source>
        <dbReference type="Pfam" id="PF14340"/>
    </source>
</evidence>
<dbReference type="STRING" id="454006.SAMN05421825_1881"/>
<proteinExistence type="predicted"/>
<accession>A0A1G7N3G1</accession>
<evidence type="ECO:0000313" key="3">
    <source>
        <dbReference type="EMBL" id="SDF68598.1"/>
    </source>
</evidence>
<keyword evidence="4" id="KW-1185">Reference proteome</keyword>
<reference evidence="4" key="1">
    <citation type="submission" date="2016-10" db="EMBL/GenBank/DDBJ databases">
        <authorList>
            <person name="Varghese N."/>
            <person name="Submissions S."/>
        </authorList>
    </citation>
    <scope>NUCLEOTIDE SEQUENCE [LARGE SCALE GENOMIC DNA]</scope>
    <source>
        <strain evidence="4">DSM 19684</strain>
    </source>
</reference>
<protein>
    <recommendedName>
        <fullName evidence="2">DUF4395 domain-containing protein</fullName>
    </recommendedName>
</protein>
<feature type="transmembrane region" description="Helical" evidence="1">
    <location>
        <begin position="12"/>
        <end position="31"/>
    </location>
</feature>
<feature type="domain" description="DUF4395" evidence="2">
    <location>
        <begin position="10"/>
        <end position="134"/>
    </location>
</feature>
<name>A0A1G7N3G1_9FLAO</name>
<organism evidence="3 4">
    <name type="scientific">Epilithonimonas hungarica</name>
    <dbReference type="NCBI Taxonomy" id="454006"/>
    <lineage>
        <taxon>Bacteria</taxon>
        <taxon>Pseudomonadati</taxon>
        <taxon>Bacteroidota</taxon>
        <taxon>Flavobacteriia</taxon>
        <taxon>Flavobacteriales</taxon>
        <taxon>Weeksellaceae</taxon>
        <taxon>Chryseobacterium group</taxon>
        <taxon>Epilithonimonas</taxon>
    </lineage>
</organism>
<dbReference type="RefSeq" id="WP_089873226.1">
    <property type="nucleotide sequence ID" value="NZ_FNBH01000002.1"/>
</dbReference>
<feature type="transmembrane region" description="Helical" evidence="1">
    <location>
        <begin position="108"/>
        <end position="134"/>
    </location>
</feature>
<keyword evidence="1" id="KW-0472">Membrane</keyword>
<dbReference type="OrthoDB" id="1261922at2"/>
<feature type="transmembrane region" description="Helical" evidence="1">
    <location>
        <begin position="37"/>
        <end position="60"/>
    </location>
</feature>
<keyword evidence="1" id="KW-0812">Transmembrane</keyword>
<evidence type="ECO:0000256" key="1">
    <source>
        <dbReference type="SAM" id="Phobius"/>
    </source>
</evidence>
<gene>
    <name evidence="3" type="ORF">SAMN05421825_1881</name>
</gene>
<dbReference type="EMBL" id="FNBH01000002">
    <property type="protein sequence ID" value="SDF68598.1"/>
    <property type="molecule type" value="Genomic_DNA"/>
</dbReference>
<evidence type="ECO:0000313" key="4">
    <source>
        <dbReference type="Proteomes" id="UP000199203"/>
    </source>
</evidence>
<keyword evidence="1" id="KW-1133">Transmembrane helix</keyword>
<feature type="transmembrane region" description="Helical" evidence="1">
    <location>
        <begin position="81"/>
        <end position="102"/>
    </location>
</feature>